<feature type="domain" description="BFD-like [2Fe-2S]-binding" evidence="2">
    <location>
        <begin position="7"/>
        <end position="54"/>
    </location>
</feature>
<evidence type="ECO:0000313" key="4">
    <source>
        <dbReference type="Proteomes" id="UP001431532"/>
    </source>
</evidence>
<dbReference type="PANTHER" id="PTHR42949">
    <property type="entry name" value="ANAEROBIC GLYCEROL-3-PHOSPHATE DEHYDROGENASE SUBUNIT B"/>
    <property type="match status" value="1"/>
</dbReference>
<protein>
    <submittedName>
        <fullName evidence="3">(2Fe-2S)-binding protein</fullName>
    </submittedName>
</protein>
<dbReference type="Proteomes" id="UP001431532">
    <property type="component" value="Unassembled WGS sequence"/>
</dbReference>
<dbReference type="EMBL" id="JASCXW010000026">
    <property type="protein sequence ID" value="MDI6453371.1"/>
    <property type="molecule type" value="Genomic_DNA"/>
</dbReference>
<dbReference type="InterPro" id="IPR051691">
    <property type="entry name" value="Metab_Enz_Cyan_OpOx_G3PDH"/>
</dbReference>
<dbReference type="AlphaFoldDB" id="A0AAW6UB65"/>
<evidence type="ECO:0000259" key="2">
    <source>
        <dbReference type="Pfam" id="PF04324"/>
    </source>
</evidence>
<evidence type="ECO:0000256" key="1">
    <source>
        <dbReference type="ARBA" id="ARBA00023002"/>
    </source>
</evidence>
<dbReference type="PANTHER" id="PTHR42949:SF3">
    <property type="entry name" value="ANAEROBIC GLYCEROL-3-PHOSPHATE DEHYDROGENASE SUBUNIT B"/>
    <property type="match status" value="1"/>
</dbReference>
<dbReference type="Gene3D" id="1.10.10.1100">
    <property type="entry name" value="BFD-like [2Fe-2S]-binding domain"/>
    <property type="match status" value="1"/>
</dbReference>
<dbReference type="GO" id="GO:0016491">
    <property type="term" value="F:oxidoreductase activity"/>
    <property type="evidence" value="ECO:0007669"/>
    <property type="project" value="UniProtKB-KW"/>
</dbReference>
<dbReference type="CDD" id="cd19946">
    <property type="entry name" value="GlpA-like_Fer2_BFD-like"/>
    <property type="match status" value="1"/>
</dbReference>
<accession>A0AAW6UB65</accession>
<dbReference type="RefSeq" id="WP_282839803.1">
    <property type="nucleotide sequence ID" value="NZ_JASCXW010000026.1"/>
</dbReference>
<proteinExistence type="predicted"/>
<gene>
    <name evidence="3" type="ORF">QJ521_07325</name>
</gene>
<evidence type="ECO:0000313" key="3">
    <source>
        <dbReference type="EMBL" id="MDI6453371.1"/>
    </source>
</evidence>
<organism evidence="3 4">
    <name type="scientific">Peloplasma aerotolerans</name>
    <dbReference type="NCBI Taxonomy" id="3044389"/>
    <lineage>
        <taxon>Bacteria</taxon>
        <taxon>Bacillati</taxon>
        <taxon>Mycoplasmatota</taxon>
        <taxon>Mollicutes</taxon>
        <taxon>Acholeplasmatales</taxon>
        <taxon>Acholeplasmataceae</taxon>
        <taxon>Peloplasma</taxon>
    </lineage>
</organism>
<dbReference type="InterPro" id="IPR041854">
    <property type="entry name" value="BFD-like_2Fe2S-bd_dom_sf"/>
</dbReference>
<reference evidence="3" key="1">
    <citation type="submission" date="2023-05" db="EMBL/GenBank/DDBJ databases">
        <title>Mariniplasma microaerophilum sp. nov., a novel anaerobic mollicute isolated from terrestrial mud volcano, Taman Peninsula, Russia.</title>
        <authorList>
            <person name="Khomyakova M.A."/>
            <person name="Merkel A.Y."/>
            <person name="Slobodkin A.I."/>
        </authorList>
    </citation>
    <scope>NUCLEOTIDE SEQUENCE</scope>
    <source>
        <strain evidence="3">M4Ah</strain>
    </source>
</reference>
<comment type="caution">
    <text evidence="3">The sequence shown here is derived from an EMBL/GenBank/DDBJ whole genome shotgun (WGS) entry which is preliminary data.</text>
</comment>
<keyword evidence="4" id="KW-1185">Reference proteome</keyword>
<dbReference type="InterPro" id="IPR007419">
    <property type="entry name" value="BFD-like_2Fe2S-bd_dom"/>
</dbReference>
<keyword evidence="1" id="KW-0560">Oxidoreductase</keyword>
<sequence length="93" mass="10683">MNKKDIIICRCEDITLQQIHDFLDQGYTTFEDMKRLLRVGMGPCQANTCGHLVQREISRHLNIPIKDVPIHKVRPMITGVPLGKIAEDQEDEN</sequence>
<dbReference type="Pfam" id="PF04324">
    <property type="entry name" value="Fer2_BFD"/>
    <property type="match status" value="1"/>
</dbReference>
<name>A0AAW6UB65_9MOLU</name>